<dbReference type="GO" id="GO:0016787">
    <property type="term" value="F:hydrolase activity"/>
    <property type="evidence" value="ECO:0007669"/>
    <property type="project" value="UniProtKB-KW"/>
</dbReference>
<dbReference type="OrthoDB" id="9805423at2"/>
<feature type="domain" description="AB hydrolase-1" evidence="2">
    <location>
        <begin position="27"/>
        <end position="258"/>
    </location>
</feature>
<evidence type="ECO:0000313" key="4">
    <source>
        <dbReference type="Proteomes" id="UP000322530"/>
    </source>
</evidence>
<reference evidence="3 4" key="1">
    <citation type="submission" date="2019-01" db="EMBL/GenBank/DDBJ databases">
        <title>Draft genome sequence of Dictyobacter sp. Uno17.</title>
        <authorList>
            <person name="Wang C.M."/>
            <person name="Zheng Y."/>
            <person name="Sakai Y."/>
            <person name="Abe K."/>
            <person name="Yokota A."/>
            <person name="Yabe S."/>
        </authorList>
    </citation>
    <scope>NUCLEOTIDE SEQUENCE [LARGE SCALE GENOMIC DNA]</scope>
    <source>
        <strain evidence="3 4">Uno17</strain>
    </source>
</reference>
<dbReference type="InterPro" id="IPR000639">
    <property type="entry name" value="Epox_hydrolase-like"/>
</dbReference>
<dbReference type="RefSeq" id="WP_149402933.1">
    <property type="nucleotide sequence ID" value="NZ_BIXY01000057.1"/>
</dbReference>
<dbReference type="InterPro" id="IPR029058">
    <property type="entry name" value="AB_hydrolase_fold"/>
</dbReference>
<dbReference type="Gene3D" id="3.40.50.1820">
    <property type="entry name" value="alpha/beta hydrolase"/>
    <property type="match status" value="1"/>
</dbReference>
<accession>A0A5A5TFL2</accession>
<name>A0A5A5TFL2_9CHLR</name>
<dbReference type="InterPro" id="IPR050266">
    <property type="entry name" value="AB_hydrolase_sf"/>
</dbReference>
<evidence type="ECO:0000256" key="1">
    <source>
        <dbReference type="ARBA" id="ARBA00022801"/>
    </source>
</evidence>
<comment type="caution">
    <text evidence="3">The sequence shown here is derived from an EMBL/GenBank/DDBJ whole genome shotgun (WGS) entry which is preliminary data.</text>
</comment>
<dbReference type="PANTHER" id="PTHR43798:SF31">
    <property type="entry name" value="AB HYDROLASE SUPERFAMILY PROTEIN YCLE"/>
    <property type="match status" value="1"/>
</dbReference>
<dbReference type="EMBL" id="BIXY01000057">
    <property type="protein sequence ID" value="GCF10028.1"/>
    <property type="molecule type" value="Genomic_DNA"/>
</dbReference>
<dbReference type="PRINTS" id="PR00412">
    <property type="entry name" value="EPOXHYDRLASE"/>
</dbReference>
<gene>
    <name evidence="3" type="ORF">KDI_35920</name>
</gene>
<dbReference type="SUPFAM" id="SSF53474">
    <property type="entry name" value="alpha/beta-Hydrolases"/>
    <property type="match status" value="1"/>
</dbReference>
<dbReference type="PRINTS" id="PR00111">
    <property type="entry name" value="ABHYDROLASE"/>
</dbReference>
<dbReference type="InterPro" id="IPR000073">
    <property type="entry name" value="AB_hydrolase_1"/>
</dbReference>
<dbReference type="Pfam" id="PF00561">
    <property type="entry name" value="Abhydrolase_1"/>
    <property type="match status" value="1"/>
</dbReference>
<organism evidence="3 4">
    <name type="scientific">Dictyobacter arantiisoli</name>
    <dbReference type="NCBI Taxonomy" id="2014874"/>
    <lineage>
        <taxon>Bacteria</taxon>
        <taxon>Bacillati</taxon>
        <taxon>Chloroflexota</taxon>
        <taxon>Ktedonobacteria</taxon>
        <taxon>Ktedonobacterales</taxon>
        <taxon>Dictyobacteraceae</taxon>
        <taxon>Dictyobacter</taxon>
    </lineage>
</organism>
<evidence type="ECO:0000313" key="3">
    <source>
        <dbReference type="EMBL" id="GCF10028.1"/>
    </source>
</evidence>
<protein>
    <submittedName>
        <fullName evidence="3">Hydrolase</fullName>
    </submittedName>
</protein>
<dbReference type="PANTHER" id="PTHR43798">
    <property type="entry name" value="MONOACYLGLYCEROL LIPASE"/>
    <property type="match status" value="1"/>
</dbReference>
<evidence type="ECO:0000259" key="2">
    <source>
        <dbReference type="Pfam" id="PF00561"/>
    </source>
</evidence>
<dbReference type="Proteomes" id="UP000322530">
    <property type="component" value="Unassembled WGS sequence"/>
</dbReference>
<dbReference type="AlphaFoldDB" id="A0A5A5TFL2"/>
<proteinExistence type="predicted"/>
<sequence length="282" mass="30833">MKTEQKETGFLGHEGARLYYETAGTGYPLLLIHAGIADSRMWDEQVAVFAEQYRVIRYDLRGYGATEVPAGPISNHADAANLLRHLHVEKAHVLGISFGGLVALDFSLAYPELVASLILVAPSVSGQKPSESELQFSDEENAYLEKGDLAGATELNLRMWVDGPQRTPEQVAPAVRERVHQMQMHAFNIPMPEEAEGIPLTPPAILRLNEIHVPTLLMVGDLDIPARLALVDELASAISGAQQVLISGVAHMVSMEKPEEFNRLVLHFLGQLAGSDLTRTTN</sequence>
<keyword evidence="4" id="KW-1185">Reference proteome</keyword>
<dbReference type="GO" id="GO:0016020">
    <property type="term" value="C:membrane"/>
    <property type="evidence" value="ECO:0007669"/>
    <property type="project" value="TreeGrafter"/>
</dbReference>
<keyword evidence="1 3" id="KW-0378">Hydrolase</keyword>